<feature type="domain" description="CobB/CobQ-like glutamine amidotransferase" evidence="6">
    <location>
        <begin position="249"/>
        <end position="439"/>
    </location>
</feature>
<dbReference type="GO" id="GO:0015420">
    <property type="term" value="F:ABC-type vitamin B12 transporter activity"/>
    <property type="evidence" value="ECO:0007669"/>
    <property type="project" value="UniProtKB-UniRule"/>
</dbReference>
<comment type="similarity">
    <text evidence="4">Belongs to the CobB/CobQ family. CobQ subfamily.</text>
</comment>
<evidence type="ECO:0000313" key="8">
    <source>
        <dbReference type="Proteomes" id="UP000824176"/>
    </source>
</evidence>
<dbReference type="CDD" id="cd01750">
    <property type="entry name" value="GATase1_CobQ"/>
    <property type="match status" value="1"/>
</dbReference>
<keyword evidence="2 4" id="KW-0169">Cobalamin biosynthesis</keyword>
<reference evidence="7" key="2">
    <citation type="submission" date="2021-04" db="EMBL/GenBank/DDBJ databases">
        <authorList>
            <person name="Gilroy R."/>
        </authorList>
    </citation>
    <scope>NUCLEOTIDE SEQUENCE</scope>
    <source>
        <strain evidence="7">ChiW4-1371</strain>
    </source>
</reference>
<dbReference type="PROSITE" id="PS51274">
    <property type="entry name" value="GATASE_COBBQ"/>
    <property type="match status" value="1"/>
</dbReference>
<evidence type="ECO:0000259" key="6">
    <source>
        <dbReference type="Pfam" id="PF07685"/>
    </source>
</evidence>
<comment type="caution">
    <text evidence="7">The sequence shown here is derived from an EMBL/GenBank/DDBJ whole genome shotgun (WGS) entry which is preliminary data.</text>
</comment>
<dbReference type="GO" id="GO:0003824">
    <property type="term" value="F:catalytic activity"/>
    <property type="evidence" value="ECO:0007669"/>
    <property type="project" value="InterPro"/>
</dbReference>
<dbReference type="AlphaFoldDB" id="A0A9D2KD47"/>
<evidence type="ECO:0000256" key="3">
    <source>
        <dbReference type="ARBA" id="ARBA00022962"/>
    </source>
</evidence>
<evidence type="ECO:0000256" key="4">
    <source>
        <dbReference type="HAMAP-Rule" id="MF_00028"/>
    </source>
</evidence>
<dbReference type="NCBIfam" id="NF001989">
    <property type="entry name" value="PRK00784.1"/>
    <property type="match status" value="1"/>
</dbReference>
<proteinExistence type="inferred from homology"/>
<dbReference type="Proteomes" id="UP000824176">
    <property type="component" value="Unassembled WGS sequence"/>
</dbReference>
<reference evidence="7" key="1">
    <citation type="journal article" date="2021" name="PeerJ">
        <title>Extensive microbial diversity within the chicken gut microbiome revealed by metagenomics and culture.</title>
        <authorList>
            <person name="Gilroy R."/>
            <person name="Ravi A."/>
            <person name="Getino M."/>
            <person name="Pursley I."/>
            <person name="Horton D.L."/>
            <person name="Alikhan N.F."/>
            <person name="Baker D."/>
            <person name="Gharbi K."/>
            <person name="Hall N."/>
            <person name="Watson M."/>
            <person name="Adriaenssens E.M."/>
            <person name="Foster-Nyarko E."/>
            <person name="Jarju S."/>
            <person name="Secka A."/>
            <person name="Antonio M."/>
            <person name="Oren A."/>
            <person name="Chaudhuri R.R."/>
            <person name="La Ragione R."/>
            <person name="Hildebrand F."/>
            <person name="Pallen M.J."/>
        </authorList>
    </citation>
    <scope>NUCLEOTIDE SEQUENCE</scope>
    <source>
        <strain evidence="7">ChiW4-1371</strain>
    </source>
</reference>
<dbReference type="SUPFAM" id="SSF52540">
    <property type="entry name" value="P-loop containing nucleoside triphosphate hydrolases"/>
    <property type="match status" value="1"/>
</dbReference>
<dbReference type="InterPro" id="IPR027417">
    <property type="entry name" value="P-loop_NTPase"/>
</dbReference>
<dbReference type="HAMAP" id="MF_00028">
    <property type="entry name" value="CobQ"/>
    <property type="match status" value="1"/>
</dbReference>
<dbReference type="Pfam" id="PF01656">
    <property type="entry name" value="CbiA"/>
    <property type="match status" value="1"/>
</dbReference>
<dbReference type="InterPro" id="IPR047045">
    <property type="entry name" value="CobQ_N"/>
</dbReference>
<dbReference type="InterPro" id="IPR029062">
    <property type="entry name" value="Class_I_gatase-like"/>
</dbReference>
<name>A0A9D2KD47_9BACT</name>
<comment type="pathway">
    <text evidence="1 4">Cofactor biosynthesis; adenosylcobalamin biosynthesis.</text>
</comment>
<evidence type="ECO:0000256" key="2">
    <source>
        <dbReference type="ARBA" id="ARBA00022573"/>
    </source>
</evidence>
<keyword evidence="3 4" id="KW-0315">Glutamine amidotransferase</keyword>
<dbReference type="EMBL" id="DXAQ01000163">
    <property type="protein sequence ID" value="HIZ90442.1"/>
    <property type="molecule type" value="Genomic_DNA"/>
</dbReference>
<gene>
    <name evidence="4" type="primary">cobQ</name>
    <name evidence="7" type="ORF">H9804_10900</name>
</gene>
<evidence type="ECO:0000313" key="7">
    <source>
        <dbReference type="EMBL" id="HIZ90442.1"/>
    </source>
</evidence>
<accession>A0A9D2KD47</accession>
<organism evidence="7 8">
    <name type="scientific">Candidatus Mucispirillum faecigallinarum</name>
    <dbReference type="NCBI Taxonomy" id="2838699"/>
    <lineage>
        <taxon>Bacteria</taxon>
        <taxon>Pseudomonadati</taxon>
        <taxon>Deferribacterota</taxon>
        <taxon>Deferribacteres</taxon>
        <taxon>Deferribacterales</taxon>
        <taxon>Mucispirillaceae</taxon>
        <taxon>Mucispirillum</taxon>
    </lineage>
</organism>
<dbReference type="Gene3D" id="3.40.50.880">
    <property type="match status" value="1"/>
</dbReference>
<dbReference type="CDD" id="cd05389">
    <property type="entry name" value="CobQ_N"/>
    <property type="match status" value="1"/>
</dbReference>
<dbReference type="SUPFAM" id="SSF52317">
    <property type="entry name" value="Class I glutamine amidotransferase-like"/>
    <property type="match status" value="1"/>
</dbReference>
<dbReference type="Gene3D" id="3.40.50.300">
    <property type="entry name" value="P-loop containing nucleotide triphosphate hydrolases"/>
    <property type="match status" value="1"/>
</dbReference>
<dbReference type="InterPro" id="IPR011698">
    <property type="entry name" value="GATase_3"/>
</dbReference>
<feature type="active site" evidence="4">
    <location>
        <position position="433"/>
    </location>
</feature>
<dbReference type="PANTHER" id="PTHR21343">
    <property type="entry name" value="DETHIOBIOTIN SYNTHETASE"/>
    <property type="match status" value="1"/>
</dbReference>
<dbReference type="NCBIfam" id="TIGR00313">
    <property type="entry name" value="cobQ"/>
    <property type="match status" value="1"/>
</dbReference>
<dbReference type="PANTHER" id="PTHR21343:SF1">
    <property type="entry name" value="COBYRIC ACID SYNTHASE"/>
    <property type="match status" value="1"/>
</dbReference>
<evidence type="ECO:0000256" key="1">
    <source>
        <dbReference type="ARBA" id="ARBA00004953"/>
    </source>
</evidence>
<dbReference type="InterPro" id="IPR004459">
    <property type="entry name" value="CobQ_synth"/>
</dbReference>
<feature type="active site" description="Nucleophile" evidence="4">
    <location>
        <position position="328"/>
    </location>
</feature>
<comment type="function">
    <text evidence="4">Catalyzes amidations at positions B, D, E, and G on adenosylcobyrinic A,C-diamide. NH(2) groups are provided by glutamine, and one molecule of ATP is hydrogenolyzed for each amidation.</text>
</comment>
<dbReference type="Pfam" id="PF07685">
    <property type="entry name" value="GATase_3"/>
    <property type="match status" value="1"/>
</dbReference>
<sequence>MAKCIMIQGTSSNVGKSLISAGLCRIFANAGYKTAPFKSQNMALNSYITKEGLEIGRAQAVQAECAYQDIDVRFNPILLKPTGSKISQVIINGEVYGNMTAAEYFKVKHKFIKNIKESYESLNCEYDIIVIEGAGSPAEINLNNNDFVNMGMAKIANAPVLLAGDIDRGGVFASLYGTVELLKEDKNFFKGFIINKFRGDKSILEPGLKQIEDLTGINVLGVLPFEKFNIDEEDSLSEKLQNNKKGIIDIAVIRLPRISNFTDFAVFEYYDEVRVRYINNTLDFGEPDLLIIPGTKNTIDDMRFLRSSGLITKIMQHAETGKGIIGVCGGYQMLTSIIKDPENMESGGEVAGLNLLKAETIFESEKTRTVVEGCFNHITGYFSFLNGAPFQGYEIHMGKTYSDNNFISDIKDSFGNTKKDGLAEKNILGTYIHGVFDNQVVKRIVDKLMHEKGINKKAEDYNIKELKNKEYDRLADMIKANLNMNKIYEILEKGVNYGKR</sequence>
<protein>
    <recommendedName>
        <fullName evidence="4">Cobyric acid synthase</fullName>
    </recommendedName>
</protein>
<dbReference type="InterPro" id="IPR033949">
    <property type="entry name" value="CobQ_GATase1"/>
</dbReference>
<dbReference type="InterPro" id="IPR002586">
    <property type="entry name" value="CobQ/CobB/MinD/ParA_Nub-bd_dom"/>
</dbReference>
<dbReference type="GO" id="GO:0009236">
    <property type="term" value="P:cobalamin biosynthetic process"/>
    <property type="evidence" value="ECO:0007669"/>
    <property type="project" value="UniProtKB-UniRule"/>
</dbReference>
<evidence type="ECO:0000259" key="5">
    <source>
        <dbReference type="Pfam" id="PF01656"/>
    </source>
</evidence>
<feature type="domain" description="CobQ/CobB/MinD/ParA nucleotide binding" evidence="5">
    <location>
        <begin position="5"/>
        <end position="227"/>
    </location>
</feature>